<protein>
    <submittedName>
        <fullName evidence="2">Uncharacterized protein</fullName>
    </submittedName>
</protein>
<organism evidence="2 3">
    <name type="scientific">Candidatus Nomurabacteria bacterium GW2011_GWA2_40_9</name>
    <dbReference type="NCBI Taxonomy" id="1618734"/>
    <lineage>
        <taxon>Bacteria</taxon>
        <taxon>Candidatus Nomuraibacteriota</taxon>
    </lineage>
</organism>
<reference evidence="2 3" key="1">
    <citation type="journal article" date="2015" name="Nature">
        <title>rRNA introns, odd ribosomes, and small enigmatic genomes across a large radiation of phyla.</title>
        <authorList>
            <person name="Brown C.T."/>
            <person name="Hug L.A."/>
            <person name="Thomas B.C."/>
            <person name="Sharon I."/>
            <person name="Castelle C.J."/>
            <person name="Singh A."/>
            <person name="Wilkins M.J."/>
            <person name="Williams K.H."/>
            <person name="Banfield J.F."/>
        </authorList>
    </citation>
    <scope>NUCLEOTIDE SEQUENCE [LARGE SCALE GENOMIC DNA]</scope>
</reference>
<keyword evidence="1" id="KW-0812">Transmembrane</keyword>
<evidence type="ECO:0000313" key="2">
    <source>
        <dbReference type="EMBL" id="KKR79441.1"/>
    </source>
</evidence>
<evidence type="ECO:0000313" key="3">
    <source>
        <dbReference type="Proteomes" id="UP000034749"/>
    </source>
</evidence>
<keyword evidence="1" id="KW-0472">Membrane</keyword>
<feature type="transmembrane region" description="Helical" evidence="1">
    <location>
        <begin position="58"/>
        <end position="79"/>
    </location>
</feature>
<evidence type="ECO:0000256" key="1">
    <source>
        <dbReference type="SAM" id="Phobius"/>
    </source>
</evidence>
<keyword evidence="1" id="KW-1133">Transmembrane helix</keyword>
<feature type="transmembrane region" description="Helical" evidence="1">
    <location>
        <begin position="12"/>
        <end position="38"/>
    </location>
</feature>
<dbReference type="EMBL" id="LBZW01000008">
    <property type="protein sequence ID" value="KKR79441.1"/>
    <property type="molecule type" value="Genomic_DNA"/>
</dbReference>
<gene>
    <name evidence="2" type="ORF">UU24_C0008G0004</name>
</gene>
<proteinExistence type="predicted"/>
<sequence>MWKRIIFSVVMLLSVLFLPFWISVILGVLGIIYFSYFFEVVALFLLSDLLYGVGEMRYFQITFISSIISFLILIVIKFLKKKLKNPSESLKLSL</sequence>
<name>A0A0G0TX84_9BACT</name>
<comment type="caution">
    <text evidence="2">The sequence shown here is derived from an EMBL/GenBank/DDBJ whole genome shotgun (WGS) entry which is preliminary data.</text>
</comment>
<accession>A0A0G0TX84</accession>
<dbReference type="Proteomes" id="UP000034749">
    <property type="component" value="Unassembled WGS sequence"/>
</dbReference>
<dbReference type="AlphaFoldDB" id="A0A0G0TX84"/>